<name>A0A839TY76_9BACL</name>
<gene>
    <name evidence="1" type="ORF">FHS19_006315</name>
</gene>
<proteinExistence type="predicted"/>
<sequence length="119" mass="12962">MDLHLVQKDRSDPWVKGKSRELMVSVWYPSLPGGECKPAMYLQPAAAAHFSQSINPAVGIGPDQIDWTNVDTHACTGANVKTQAGERPVVLYSPGFAVSRQFGTVLFEELVSADMSLSR</sequence>
<organism evidence="1 2">
    <name type="scientific">Paenibacillus rhizosphaerae</name>
    <dbReference type="NCBI Taxonomy" id="297318"/>
    <lineage>
        <taxon>Bacteria</taxon>
        <taxon>Bacillati</taxon>
        <taxon>Bacillota</taxon>
        <taxon>Bacilli</taxon>
        <taxon>Bacillales</taxon>
        <taxon>Paenibacillaceae</taxon>
        <taxon>Paenibacillus</taxon>
    </lineage>
</organism>
<dbReference type="AlphaFoldDB" id="A0A839TY76"/>
<protein>
    <submittedName>
        <fullName evidence="1">Uncharacterized protein</fullName>
    </submittedName>
</protein>
<accession>A0A839TY76</accession>
<dbReference type="RefSeq" id="WP_183586694.1">
    <property type="nucleotide sequence ID" value="NZ_JACHXJ010000007.1"/>
</dbReference>
<dbReference type="Gene3D" id="3.40.50.1820">
    <property type="entry name" value="alpha/beta hydrolase"/>
    <property type="match status" value="1"/>
</dbReference>
<comment type="caution">
    <text evidence="1">The sequence shown here is derived from an EMBL/GenBank/DDBJ whole genome shotgun (WGS) entry which is preliminary data.</text>
</comment>
<evidence type="ECO:0000313" key="2">
    <source>
        <dbReference type="Proteomes" id="UP000517523"/>
    </source>
</evidence>
<reference evidence="1 2" key="1">
    <citation type="submission" date="2020-08" db="EMBL/GenBank/DDBJ databases">
        <title>Genomic Encyclopedia of Type Strains, Phase III (KMG-III): the genomes of soil and plant-associated and newly described type strains.</title>
        <authorList>
            <person name="Whitman W."/>
        </authorList>
    </citation>
    <scope>NUCLEOTIDE SEQUENCE [LARGE SCALE GENOMIC DNA]</scope>
    <source>
        <strain evidence="1 2">CECT 5831</strain>
    </source>
</reference>
<dbReference type="EMBL" id="JACHXJ010000007">
    <property type="protein sequence ID" value="MBB3131592.1"/>
    <property type="molecule type" value="Genomic_DNA"/>
</dbReference>
<evidence type="ECO:0000313" key="1">
    <source>
        <dbReference type="EMBL" id="MBB3131592.1"/>
    </source>
</evidence>
<dbReference type="InterPro" id="IPR029058">
    <property type="entry name" value="AB_hydrolase_fold"/>
</dbReference>
<dbReference type="Proteomes" id="UP000517523">
    <property type="component" value="Unassembled WGS sequence"/>
</dbReference>